<reference evidence="1 2" key="1">
    <citation type="submission" date="2015-06" db="EMBL/GenBank/DDBJ databases">
        <title>Draft genome sequencing of a biphenyl-degrading bacterium, Janthinobacterium lividum MEG1.</title>
        <authorList>
            <person name="Shimodaira J."/>
            <person name="Hatta T."/>
        </authorList>
    </citation>
    <scope>NUCLEOTIDE SEQUENCE [LARGE SCALE GENOMIC DNA]</scope>
    <source>
        <strain evidence="1 2">MEG1</strain>
    </source>
</reference>
<evidence type="ECO:0000313" key="2">
    <source>
        <dbReference type="Proteomes" id="UP000179840"/>
    </source>
</evidence>
<dbReference type="Proteomes" id="UP000179840">
    <property type="component" value="Unassembled WGS sequence"/>
</dbReference>
<evidence type="ECO:0008006" key="3">
    <source>
        <dbReference type="Google" id="ProtNLM"/>
    </source>
</evidence>
<dbReference type="Pfam" id="PF11136">
    <property type="entry name" value="DUF2889"/>
    <property type="match status" value="1"/>
</dbReference>
<dbReference type="AlphaFoldDB" id="A0A1S1UCF3"/>
<dbReference type="EMBL" id="LFKP01000003">
    <property type="protein sequence ID" value="OHV98142.1"/>
    <property type="molecule type" value="Genomic_DNA"/>
</dbReference>
<sequence length="186" mass="20390">MPLSTPVSRRALRHSRVIDVQAYVRDDGLWDIDARITDIKSYDATLASGPRPAGTPLHDLHLRITVDRELTIVEAEAASDAVPYPGFCDTIGPAYSALIGLNLLKNFRRDLKQRLAGIAGCTHLTELAQVLPTATVQAFAGDVWSTRDGENADLSHEKPFQLDKCHALRTDGGAVAQYYPRWVAKA</sequence>
<accession>A0A1S1UCF3</accession>
<gene>
    <name evidence="1" type="ORF">AKG95_02470</name>
</gene>
<organism evidence="1 2">
    <name type="scientific">Janthinobacterium lividum</name>
    <dbReference type="NCBI Taxonomy" id="29581"/>
    <lineage>
        <taxon>Bacteria</taxon>
        <taxon>Pseudomonadati</taxon>
        <taxon>Pseudomonadota</taxon>
        <taxon>Betaproteobacteria</taxon>
        <taxon>Burkholderiales</taxon>
        <taxon>Oxalobacteraceae</taxon>
        <taxon>Janthinobacterium</taxon>
    </lineage>
</organism>
<dbReference type="RefSeq" id="WP_071075327.1">
    <property type="nucleotide sequence ID" value="NZ_LFKP01000003.1"/>
</dbReference>
<evidence type="ECO:0000313" key="1">
    <source>
        <dbReference type="EMBL" id="OHV98142.1"/>
    </source>
</evidence>
<protein>
    <recommendedName>
        <fullName evidence="3">DUF2889 domain-containing protein</fullName>
    </recommendedName>
</protein>
<comment type="caution">
    <text evidence="1">The sequence shown here is derived from an EMBL/GenBank/DDBJ whole genome shotgun (WGS) entry which is preliminary data.</text>
</comment>
<dbReference type="InterPro" id="IPR021312">
    <property type="entry name" value="DUF2889"/>
</dbReference>
<proteinExistence type="predicted"/>
<name>A0A1S1UCF3_9BURK</name>